<evidence type="ECO:0000313" key="2">
    <source>
        <dbReference type="Proteomes" id="UP000283469"/>
    </source>
</evidence>
<keyword evidence="2" id="KW-1185">Reference proteome</keyword>
<dbReference type="Proteomes" id="UP000283469">
    <property type="component" value="Unassembled WGS sequence"/>
</dbReference>
<name>A0A418YL25_9SPHN</name>
<dbReference type="EMBL" id="QVRA01000044">
    <property type="protein sequence ID" value="RJG51684.1"/>
    <property type="molecule type" value="Genomic_DNA"/>
</dbReference>
<proteinExistence type="predicted"/>
<evidence type="ECO:0000313" key="1">
    <source>
        <dbReference type="EMBL" id="RJG51684.1"/>
    </source>
</evidence>
<protein>
    <submittedName>
        <fullName evidence="1">Uncharacterized protein</fullName>
    </submittedName>
</protein>
<accession>A0A418YL25</accession>
<gene>
    <name evidence="1" type="ORF">D0Z70_23090</name>
</gene>
<reference evidence="1 2" key="1">
    <citation type="submission" date="2018-08" db="EMBL/GenBank/DDBJ databases">
        <title>Sphingobium sp. EO9.</title>
        <authorList>
            <person name="Park Y."/>
            <person name="Kim K.H."/>
            <person name="Jeon C.O."/>
        </authorList>
    </citation>
    <scope>NUCLEOTIDE SEQUENCE [LARGE SCALE GENOMIC DNA]</scope>
    <source>
        <strain evidence="1 2">EO9</strain>
    </source>
</reference>
<comment type="caution">
    <text evidence="1">The sequence shown here is derived from an EMBL/GenBank/DDBJ whole genome shotgun (WGS) entry which is preliminary data.</text>
</comment>
<dbReference type="RefSeq" id="WP_119750444.1">
    <property type="nucleotide sequence ID" value="NZ_QVRA01000044.1"/>
</dbReference>
<sequence>MADTYIQGCFAFSCLPAEMALLEEAFQASYGLGEGYNPDSVNPSPEFLALFPATEHDRWAGFRDIFSDRDFPSFGAVLTGSNLADPLMVDAIVTSEIALDPEAIAKLIQRCCAATLLTGPIGFEWSVTCSRMRVGEFSGGWCAIFHERIEIETTGEALAASLSGGVL</sequence>
<organism evidence="1 2">
    <name type="scientific">Sphingobium terrigena</name>
    <dbReference type="NCBI Taxonomy" id="2304063"/>
    <lineage>
        <taxon>Bacteria</taxon>
        <taxon>Pseudomonadati</taxon>
        <taxon>Pseudomonadota</taxon>
        <taxon>Alphaproteobacteria</taxon>
        <taxon>Sphingomonadales</taxon>
        <taxon>Sphingomonadaceae</taxon>
        <taxon>Sphingobium</taxon>
    </lineage>
</organism>
<dbReference type="AlphaFoldDB" id="A0A418YL25"/>
<dbReference type="OrthoDB" id="7475362at2"/>